<dbReference type="Proteomes" id="UP001386955">
    <property type="component" value="Unassembled WGS sequence"/>
</dbReference>
<organism evidence="1 2">
    <name type="scientific">Psophocarpus tetragonolobus</name>
    <name type="common">Winged bean</name>
    <name type="synonym">Dolichos tetragonolobus</name>
    <dbReference type="NCBI Taxonomy" id="3891"/>
    <lineage>
        <taxon>Eukaryota</taxon>
        <taxon>Viridiplantae</taxon>
        <taxon>Streptophyta</taxon>
        <taxon>Embryophyta</taxon>
        <taxon>Tracheophyta</taxon>
        <taxon>Spermatophyta</taxon>
        <taxon>Magnoliopsida</taxon>
        <taxon>eudicotyledons</taxon>
        <taxon>Gunneridae</taxon>
        <taxon>Pentapetalae</taxon>
        <taxon>rosids</taxon>
        <taxon>fabids</taxon>
        <taxon>Fabales</taxon>
        <taxon>Fabaceae</taxon>
        <taxon>Papilionoideae</taxon>
        <taxon>50 kb inversion clade</taxon>
        <taxon>NPAAA clade</taxon>
        <taxon>indigoferoid/millettioid clade</taxon>
        <taxon>Phaseoleae</taxon>
        <taxon>Psophocarpus</taxon>
    </lineage>
</organism>
<proteinExistence type="predicted"/>
<comment type="caution">
    <text evidence="1">The sequence shown here is derived from an EMBL/GenBank/DDBJ whole genome shotgun (WGS) entry which is preliminary data.</text>
</comment>
<evidence type="ECO:0000313" key="2">
    <source>
        <dbReference type="Proteomes" id="UP001386955"/>
    </source>
</evidence>
<protein>
    <submittedName>
        <fullName evidence="1">Uncharacterized protein</fullName>
    </submittedName>
</protein>
<sequence length="108" mass="11850">MVEMIGLQKKGAPHLITSPLHSVGYSLPLARLTRTDLPYFKSFTKTLSPEPVCTNHVPNTRKKPSNSKVQLASRVRSQAQSASLSGEPSFFLSPLCKALDLAPWTNVM</sequence>
<evidence type="ECO:0000313" key="1">
    <source>
        <dbReference type="EMBL" id="KAK7388640.1"/>
    </source>
</evidence>
<dbReference type="AlphaFoldDB" id="A0AAN9S4I5"/>
<reference evidence="1 2" key="1">
    <citation type="submission" date="2024-01" db="EMBL/GenBank/DDBJ databases">
        <title>The genomes of 5 underutilized Papilionoideae crops provide insights into root nodulation and disease resistanc.</title>
        <authorList>
            <person name="Jiang F."/>
        </authorList>
    </citation>
    <scope>NUCLEOTIDE SEQUENCE [LARGE SCALE GENOMIC DNA]</scope>
    <source>
        <strain evidence="1">DUOXIRENSHENG_FW03</strain>
        <tissue evidence="1">Leaves</tissue>
    </source>
</reference>
<gene>
    <name evidence="1" type="ORF">VNO78_23462</name>
</gene>
<accession>A0AAN9S4I5</accession>
<name>A0AAN9S4I5_PSOTE</name>
<keyword evidence="2" id="KW-1185">Reference proteome</keyword>
<dbReference type="EMBL" id="JAYMYS010000006">
    <property type="protein sequence ID" value="KAK7388640.1"/>
    <property type="molecule type" value="Genomic_DNA"/>
</dbReference>